<dbReference type="Proteomes" id="UP000886852">
    <property type="component" value="Unassembled WGS sequence"/>
</dbReference>
<name>A0A9D1MXU5_9BACT</name>
<keyword evidence="1" id="KW-1133">Transmembrane helix</keyword>
<keyword evidence="1" id="KW-0472">Membrane</keyword>
<reference evidence="2" key="2">
    <citation type="journal article" date="2021" name="PeerJ">
        <title>Extensive microbial diversity within the chicken gut microbiome revealed by metagenomics and culture.</title>
        <authorList>
            <person name="Gilroy R."/>
            <person name="Ravi A."/>
            <person name="Getino M."/>
            <person name="Pursley I."/>
            <person name="Horton D.L."/>
            <person name="Alikhan N.F."/>
            <person name="Baker D."/>
            <person name="Gharbi K."/>
            <person name="Hall N."/>
            <person name="Watson M."/>
            <person name="Adriaenssens E.M."/>
            <person name="Foster-Nyarko E."/>
            <person name="Jarju S."/>
            <person name="Secka A."/>
            <person name="Antonio M."/>
            <person name="Oren A."/>
            <person name="Chaudhuri R.R."/>
            <person name="La Ragione R."/>
            <person name="Hildebrand F."/>
            <person name="Pallen M.J."/>
        </authorList>
    </citation>
    <scope>NUCLEOTIDE SEQUENCE</scope>
    <source>
        <strain evidence="2">ChiHjej12B11-7776</strain>
    </source>
</reference>
<feature type="transmembrane region" description="Helical" evidence="1">
    <location>
        <begin position="70"/>
        <end position="91"/>
    </location>
</feature>
<feature type="transmembrane region" description="Helical" evidence="1">
    <location>
        <begin position="44"/>
        <end position="63"/>
    </location>
</feature>
<protein>
    <submittedName>
        <fullName evidence="2">DUF3792 family protein</fullName>
    </submittedName>
</protein>
<dbReference type="EMBL" id="DVOC01000054">
    <property type="protein sequence ID" value="HIU90978.1"/>
    <property type="molecule type" value="Genomic_DNA"/>
</dbReference>
<evidence type="ECO:0000256" key="1">
    <source>
        <dbReference type="SAM" id="Phobius"/>
    </source>
</evidence>
<sequence length="123" mass="13107">MDASAKKIFWVQSIKAALFSLVFACIGVLLLGLLAKLFTLPENVLPIVNQALKGVAAVIGVALCVKEEKYLCKALIAAVVYWALSSLLFGFLGGWHFGQIALDLAVAVVPAVVVALIKIKRGR</sequence>
<comment type="caution">
    <text evidence="2">The sequence shown here is derived from an EMBL/GenBank/DDBJ whole genome shotgun (WGS) entry which is preliminary data.</text>
</comment>
<organism evidence="2 3">
    <name type="scientific">Candidatus Fimimonas merdipullorum</name>
    <dbReference type="NCBI Taxonomy" id="2840822"/>
    <lineage>
        <taxon>Bacteria</taxon>
        <taxon>Pseudomonadati</taxon>
        <taxon>Myxococcota</taxon>
        <taxon>Myxococcia</taxon>
        <taxon>Myxococcales</taxon>
        <taxon>Cystobacterineae</taxon>
        <taxon>Myxococcaceae</taxon>
        <taxon>Myxococcaceae incertae sedis</taxon>
        <taxon>Candidatus Fimimonas</taxon>
    </lineage>
</organism>
<accession>A0A9D1MXU5</accession>
<keyword evidence="1" id="KW-0812">Transmembrane</keyword>
<dbReference type="AlphaFoldDB" id="A0A9D1MXU5"/>
<feature type="transmembrane region" description="Helical" evidence="1">
    <location>
        <begin position="16"/>
        <end position="38"/>
    </location>
</feature>
<evidence type="ECO:0000313" key="3">
    <source>
        <dbReference type="Proteomes" id="UP000886852"/>
    </source>
</evidence>
<feature type="transmembrane region" description="Helical" evidence="1">
    <location>
        <begin position="97"/>
        <end position="117"/>
    </location>
</feature>
<proteinExistence type="predicted"/>
<gene>
    <name evidence="2" type="ORF">IAC72_03110</name>
</gene>
<reference evidence="2" key="1">
    <citation type="submission" date="2020-10" db="EMBL/GenBank/DDBJ databases">
        <authorList>
            <person name="Gilroy R."/>
        </authorList>
    </citation>
    <scope>NUCLEOTIDE SEQUENCE</scope>
    <source>
        <strain evidence="2">ChiHjej12B11-7776</strain>
    </source>
</reference>
<evidence type="ECO:0000313" key="2">
    <source>
        <dbReference type="EMBL" id="HIU90978.1"/>
    </source>
</evidence>